<feature type="chain" id="PRO_5002255985" description="SGNH hydrolase-type esterase domain-containing protein" evidence="1">
    <location>
        <begin position="25"/>
        <end position="344"/>
    </location>
</feature>
<accession>A0A0D2JDV4</accession>
<evidence type="ECO:0000256" key="1">
    <source>
        <dbReference type="SAM" id="SignalP"/>
    </source>
</evidence>
<evidence type="ECO:0000313" key="2">
    <source>
        <dbReference type="EMBL" id="KIY97722.1"/>
    </source>
</evidence>
<protein>
    <recommendedName>
        <fullName evidence="4">SGNH hydrolase-type esterase domain-containing protein</fullName>
    </recommendedName>
</protein>
<keyword evidence="3" id="KW-1185">Reference proteome</keyword>
<dbReference type="InterPro" id="IPR036514">
    <property type="entry name" value="SGNH_hydro_sf"/>
</dbReference>
<reference evidence="2 3" key="1">
    <citation type="journal article" date="2013" name="BMC Genomics">
        <title>Reconstruction of the lipid metabolism for the microalga Monoraphidium neglectum from its genome sequence reveals characteristics suitable for biofuel production.</title>
        <authorList>
            <person name="Bogen C."/>
            <person name="Al-Dilaimi A."/>
            <person name="Albersmeier A."/>
            <person name="Wichmann J."/>
            <person name="Grundmann M."/>
            <person name="Rupp O."/>
            <person name="Lauersen K.J."/>
            <person name="Blifernez-Klassen O."/>
            <person name="Kalinowski J."/>
            <person name="Goesmann A."/>
            <person name="Mussgnug J.H."/>
            <person name="Kruse O."/>
        </authorList>
    </citation>
    <scope>NUCLEOTIDE SEQUENCE [LARGE SCALE GENOMIC DNA]</scope>
    <source>
        <strain evidence="2 3">SAG 48.87</strain>
    </source>
</reference>
<evidence type="ECO:0000313" key="3">
    <source>
        <dbReference type="Proteomes" id="UP000054498"/>
    </source>
</evidence>
<dbReference type="AlphaFoldDB" id="A0A0D2JDV4"/>
<dbReference type="RefSeq" id="XP_013896742.1">
    <property type="nucleotide sequence ID" value="XM_014041288.1"/>
</dbReference>
<sequence>MRPQLSPLAALLVLMVVLPMGAAGADIPQPAAGLQPPADPCSCSFQNGMWQFTDRVGSNWVSVPGPGACQLQNLVDGRTRITPPQATAAAAAADAGAAGTAAATGISADAGAGAAALGGGADATGAPLDVLFFGDSIDASFLEYYCDLLQQRHPGAAVERTDGHTIHRLRAGLNRCVAPGAGLRVWHKWHFGVHGNGPFFEDRQGNAEHHLRQAKAAVPGGSPHILVIGSGLWDGARLVSKVNRSAAPAVLPREWVEGYQANFTRMVGLARSLFPDSFVVAHTAPRVRHDDHGRAVATFIGHQAWYSQMNAALRQVAPSLQLPLVDFELMASPLGFSTYLKVGQ</sequence>
<dbReference type="Gene3D" id="3.40.50.1110">
    <property type="entry name" value="SGNH hydrolase"/>
    <property type="match status" value="1"/>
</dbReference>
<dbReference type="KEGG" id="mng:MNEG_10240"/>
<name>A0A0D2JDV4_9CHLO</name>
<feature type="signal peptide" evidence="1">
    <location>
        <begin position="1"/>
        <end position="24"/>
    </location>
</feature>
<dbReference type="GeneID" id="25727383"/>
<dbReference type="SUPFAM" id="SSF52266">
    <property type="entry name" value="SGNH hydrolase"/>
    <property type="match status" value="1"/>
</dbReference>
<proteinExistence type="predicted"/>
<dbReference type="OrthoDB" id="571527at2759"/>
<dbReference type="EMBL" id="KK102455">
    <property type="protein sequence ID" value="KIY97722.1"/>
    <property type="molecule type" value="Genomic_DNA"/>
</dbReference>
<keyword evidence="1" id="KW-0732">Signal</keyword>
<dbReference type="Proteomes" id="UP000054498">
    <property type="component" value="Unassembled WGS sequence"/>
</dbReference>
<organism evidence="2 3">
    <name type="scientific">Monoraphidium neglectum</name>
    <dbReference type="NCBI Taxonomy" id="145388"/>
    <lineage>
        <taxon>Eukaryota</taxon>
        <taxon>Viridiplantae</taxon>
        <taxon>Chlorophyta</taxon>
        <taxon>core chlorophytes</taxon>
        <taxon>Chlorophyceae</taxon>
        <taxon>CS clade</taxon>
        <taxon>Sphaeropleales</taxon>
        <taxon>Selenastraceae</taxon>
        <taxon>Monoraphidium</taxon>
    </lineage>
</organism>
<gene>
    <name evidence="2" type="ORF">MNEG_10240</name>
</gene>
<evidence type="ECO:0008006" key="4">
    <source>
        <dbReference type="Google" id="ProtNLM"/>
    </source>
</evidence>